<keyword evidence="2 7" id="KW-0812">Transmembrane</keyword>
<dbReference type="PANTHER" id="PTHR12639:SF7">
    <property type="entry name" value="HTTM DOMAIN-CONTAINING PROTEIN"/>
    <property type="match status" value="1"/>
</dbReference>
<dbReference type="InterPro" id="IPR053935">
    <property type="entry name" value="VKGC_lumenal_dom"/>
</dbReference>
<evidence type="ECO:0000256" key="4">
    <source>
        <dbReference type="ARBA" id="ARBA00023136"/>
    </source>
</evidence>
<evidence type="ECO:0000256" key="1">
    <source>
        <dbReference type="ARBA" id="ARBA00004127"/>
    </source>
</evidence>
<feature type="transmembrane region" description="Helical" evidence="7">
    <location>
        <begin position="69"/>
        <end position="99"/>
    </location>
</feature>
<evidence type="ECO:0000313" key="10">
    <source>
        <dbReference type="Proteomes" id="UP000461730"/>
    </source>
</evidence>
<keyword evidence="10" id="KW-1185">Reference proteome</keyword>
<dbReference type="GO" id="GO:0012505">
    <property type="term" value="C:endomembrane system"/>
    <property type="evidence" value="ECO:0007669"/>
    <property type="project" value="UniProtKB-SubCell"/>
</dbReference>
<feature type="transmembrane region" description="Helical" evidence="7">
    <location>
        <begin position="201"/>
        <end position="222"/>
    </location>
</feature>
<evidence type="ECO:0000313" key="9">
    <source>
        <dbReference type="EMBL" id="MVT09488.1"/>
    </source>
</evidence>
<organism evidence="9 10">
    <name type="scientific">Chitinophaga tropicalis</name>
    <dbReference type="NCBI Taxonomy" id="2683588"/>
    <lineage>
        <taxon>Bacteria</taxon>
        <taxon>Pseudomonadati</taxon>
        <taxon>Bacteroidota</taxon>
        <taxon>Chitinophagia</taxon>
        <taxon>Chitinophagales</taxon>
        <taxon>Chitinophagaceae</taxon>
        <taxon>Chitinophaga</taxon>
    </lineage>
</organism>
<feature type="transmembrane region" description="Helical" evidence="7">
    <location>
        <begin position="144"/>
        <end position="164"/>
    </location>
</feature>
<reference evidence="9 10" key="1">
    <citation type="submission" date="2019-12" db="EMBL/GenBank/DDBJ databases">
        <title>Chitinophaga sp. strain ysch24 (GDMCC 1.1355), whole genome shotgun sequence.</title>
        <authorList>
            <person name="Zhang X."/>
        </authorList>
    </citation>
    <scope>NUCLEOTIDE SEQUENCE [LARGE SCALE GENOMIC DNA]</scope>
    <source>
        <strain evidence="10">ysch24</strain>
    </source>
</reference>
<sequence>MGINIQRPVHIAPLVTYRITFGAMMLLSIIRFWLNGWITSLYVTPVFYFPLQGMDWIRPLGATGMHILFAVMAIAALLIMLGLFYRVAVVIFFFTFTYVELIDITNYLNHYYFISIISFLLIWVPANACYSLDVRLRLTAEKTMAPAWTIGIFRLQMVMVYFFAGLAKLGHDWLFEAMPMKIWLPAKSHLPVIGTLMYKEWVAYFFSWFGACYDLFIAFFLLFRKTRPVAYLFVLAFHLATAVFFPGIGMFPYVMIAGSLIFFSSDFHLRLLSYLPFFKKKQTGKAYTYLPYANKLILALLCIHFIFQLLLPFRYLLYPDKLFWTEEGFRFSWRVMLMEKSGNTFFYVKEPATGKTFEVNNREFLTPLQDKMMSTQPDMILQYAHYLAKVFAIRGVQQPEVYVESYVALNGRRSALYIDPAVNLAAQPYSWRHYQWILPYKEKHE</sequence>
<gene>
    <name evidence="9" type="ORF">GO493_14560</name>
</gene>
<dbReference type="GO" id="GO:0008488">
    <property type="term" value="F:gamma-glutamyl carboxylase activity"/>
    <property type="evidence" value="ECO:0007669"/>
    <property type="project" value="InterPro"/>
</dbReference>
<dbReference type="Proteomes" id="UP000461730">
    <property type="component" value="Unassembled WGS sequence"/>
</dbReference>
<dbReference type="EMBL" id="WRXN01000005">
    <property type="protein sequence ID" value="MVT09488.1"/>
    <property type="molecule type" value="Genomic_DNA"/>
</dbReference>
<dbReference type="Pfam" id="PF22777">
    <property type="entry name" value="VKGC_lumenal_dom"/>
    <property type="match status" value="1"/>
</dbReference>
<feature type="transmembrane region" description="Helical" evidence="7">
    <location>
        <begin position="111"/>
        <end position="132"/>
    </location>
</feature>
<feature type="transmembrane region" description="Helical" evidence="7">
    <location>
        <begin position="254"/>
        <end position="275"/>
    </location>
</feature>
<dbReference type="InterPro" id="IPR053934">
    <property type="entry name" value="HTTM_dom"/>
</dbReference>
<name>A0A7K1U553_9BACT</name>
<dbReference type="Pfam" id="PF05090">
    <property type="entry name" value="HTTM"/>
    <property type="match status" value="1"/>
</dbReference>
<dbReference type="PANTHER" id="PTHR12639">
    <property type="entry name" value="VITAMIN K-DEPENDENT GAMMA-CARBOXYLASE"/>
    <property type="match status" value="1"/>
</dbReference>
<dbReference type="RefSeq" id="WP_157306934.1">
    <property type="nucleotide sequence ID" value="NZ_WRXN01000005.1"/>
</dbReference>
<proteinExistence type="predicted"/>
<evidence type="ECO:0000256" key="3">
    <source>
        <dbReference type="ARBA" id="ARBA00022989"/>
    </source>
</evidence>
<dbReference type="AlphaFoldDB" id="A0A7K1U553"/>
<dbReference type="SMART" id="SM00752">
    <property type="entry name" value="HTTM"/>
    <property type="match status" value="1"/>
</dbReference>
<evidence type="ECO:0000256" key="6">
    <source>
        <dbReference type="ARBA" id="ARBA00023239"/>
    </source>
</evidence>
<feature type="transmembrane region" description="Helical" evidence="7">
    <location>
        <begin position="296"/>
        <end position="317"/>
    </location>
</feature>
<keyword evidence="3 7" id="KW-1133">Transmembrane helix</keyword>
<comment type="subcellular location">
    <subcellularLocation>
        <location evidence="1">Endomembrane system</location>
        <topology evidence="1">Multi-pass membrane protein</topology>
    </subcellularLocation>
</comment>
<feature type="domain" description="HTTM-like" evidence="8">
    <location>
        <begin position="6"/>
        <end position="267"/>
    </location>
</feature>
<comment type="caution">
    <text evidence="9">The sequence shown here is derived from an EMBL/GenBank/DDBJ whole genome shotgun (WGS) entry which is preliminary data.</text>
</comment>
<keyword evidence="6" id="KW-0456">Lyase</keyword>
<dbReference type="InterPro" id="IPR011020">
    <property type="entry name" value="HTTM-like"/>
</dbReference>
<evidence type="ECO:0000259" key="8">
    <source>
        <dbReference type="SMART" id="SM00752"/>
    </source>
</evidence>
<protein>
    <submittedName>
        <fullName evidence="9">HTTM domain-containing protein</fullName>
    </submittedName>
</protein>
<accession>A0A7K1U553</accession>
<keyword evidence="5" id="KW-1015">Disulfide bond</keyword>
<keyword evidence="4 7" id="KW-0472">Membrane</keyword>
<dbReference type="InterPro" id="IPR007782">
    <property type="entry name" value="VKG_COase"/>
</dbReference>
<evidence type="ECO:0000256" key="2">
    <source>
        <dbReference type="ARBA" id="ARBA00022692"/>
    </source>
</evidence>
<dbReference type="GO" id="GO:0019842">
    <property type="term" value="F:vitamin binding"/>
    <property type="evidence" value="ECO:0007669"/>
    <property type="project" value="TreeGrafter"/>
</dbReference>
<evidence type="ECO:0000256" key="5">
    <source>
        <dbReference type="ARBA" id="ARBA00023157"/>
    </source>
</evidence>
<evidence type="ECO:0000256" key="7">
    <source>
        <dbReference type="SAM" id="Phobius"/>
    </source>
</evidence>
<feature type="transmembrane region" description="Helical" evidence="7">
    <location>
        <begin position="229"/>
        <end position="248"/>
    </location>
</feature>